<dbReference type="GO" id="GO:0015297">
    <property type="term" value="F:antiporter activity"/>
    <property type="evidence" value="ECO:0007669"/>
    <property type="project" value="InterPro"/>
</dbReference>
<feature type="transmembrane region" description="Helical" evidence="7">
    <location>
        <begin position="312"/>
        <end position="336"/>
    </location>
</feature>
<name>A0A840CI77_9RHOB</name>
<evidence type="ECO:0000259" key="9">
    <source>
        <dbReference type="Pfam" id="PF02254"/>
    </source>
</evidence>
<evidence type="ECO:0000256" key="6">
    <source>
        <dbReference type="ARBA" id="ARBA00023136"/>
    </source>
</evidence>
<evidence type="ECO:0000256" key="2">
    <source>
        <dbReference type="ARBA" id="ARBA00005551"/>
    </source>
</evidence>
<dbReference type="PANTHER" id="PTHR42751:SF1">
    <property type="entry name" value="CATION_PROTON ANTIPORTER YBAL-RELATED"/>
    <property type="match status" value="1"/>
</dbReference>
<feature type="transmembrane region" description="Helical" evidence="7">
    <location>
        <begin position="84"/>
        <end position="107"/>
    </location>
</feature>
<comment type="similarity">
    <text evidence="2">Belongs to the monovalent cation:proton antiporter 2 (CPA2) transporter (TC 2.A.37) family.</text>
</comment>
<evidence type="ECO:0000313" key="11">
    <source>
        <dbReference type="Proteomes" id="UP000585681"/>
    </source>
</evidence>
<reference evidence="10" key="1">
    <citation type="submission" date="2020-08" db="EMBL/GenBank/DDBJ databases">
        <title>Genomic Encyclopedia of Type Strains, Phase IV (KMG-IV): sequencing the most valuable type-strain genomes for metagenomic binning, comparative biology and taxonomic classification.</title>
        <authorList>
            <person name="Goeker M."/>
        </authorList>
    </citation>
    <scope>NUCLEOTIDE SEQUENCE [LARGE SCALE GENOMIC DNA]</scope>
    <source>
        <strain evidence="10">DSM 105040</strain>
    </source>
</reference>
<feature type="transmembrane region" description="Helical" evidence="7">
    <location>
        <begin position="279"/>
        <end position="300"/>
    </location>
</feature>
<keyword evidence="11" id="KW-1185">Reference proteome</keyword>
<comment type="caution">
    <text evidence="10">The sequence shown here is derived from an EMBL/GenBank/DDBJ whole genome shotgun (WGS) entry which is preliminary data.</text>
</comment>
<dbReference type="GO" id="GO:0006813">
    <property type="term" value="P:potassium ion transport"/>
    <property type="evidence" value="ECO:0007669"/>
    <property type="project" value="InterPro"/>
</dbReference>
<dbReference type="EMBL" id="JACIEQ010000011">
    <property type="protein sequence ID" value="MBB4023832.1"/>
    <property type="molecule type" value="Genomic_DNA"/>
</dbReference>
<dbReference type="Proteomes" id="UP000585681">
    <property type="component" value="Unassembled WGS sequence"/>
</dbReference>
<dbReference type="SUPFAM" id="SSF51735">
    <property type="entry name" value="NAD(P)-binding Rossmann-fold domains"/>
    <property type="match status" value="1"/>
</dbReference>
<feature type="transmembrane region" description="Helical" evidence="7">
    <location>
        <begin position="31"/>
        <end position="48"/>
    </location>
</feature>
<dbReference type="AlphaFoldDB" id="A0A840CI77"/>
<dbReference type="InterPro" id="IPR038770">
    <property type="entry name" value="Na+/solute_symporter_sf"/>
</dbReference>
<dbReference type="Gene3D" id="1.20.1530.20">
    <property type="match status" value="1"/>
</dbReference>
<keyword evidence="6 7" id="KW-0472">Membrane</keyword>
<evidence type="ECO:0000256" key="4">
    <source>
        <dbReference type="ARBA" id="ARBA00022692"/>
    </source>
</evidence>
<keyword evidence="4 7" id="KW-0812">Transmembrane</keyword>
<dbReference type="Gene3D" id="3.40.50.720">
    <property type="entry name" value="NAD(P)-binding Rossmann-like Domain"/>
    <property type="match status" value="1"/>
</dbReference>
<accession>A0A840CI77</accession>
<dbReference type="InterPro" id="IPR036291">
    <property type="entry name" value="NAD(P)-bd_dom_sf"/>
</dbReference>
<evidence type="ECO:0000256" key="7">
    <source>
        <dbReference type="SAM" id="Phobius"/>
    </source>
</evidence>
<comment type="subcellular location">
    <subcellularLocation>
        <location evidence="1">Membrane</location>
        <topology evidence="1">Multi-pass membrane protein</topology>
    </subcellularLocation>
</comment>
<feature type="domain" description="RCK N-terminal" evidence="9">
    <location>
        <begin position="397"/>
        <end position="513"/>
    </location>
</feature>
<dbReference type="Pfam" id="PF02254">
    <property type="entry name" value="TrkA_N"/>
    <property type="match status" value="1"/>
</dbReference>
<dbReference type="PANTHER" id="PTHR42751">
    <property type="entry name" value="SODIUM/HYDROGEN EXCHANGER FAMILY/TRKA DOMAIN PROTEIN"/>
    <property type="match status" value="1"/>
</dbReference>
<feature type="domain" description="Cation/H+ exchanger transmembrane" evidence="8">
    <location>
        <begin position="17"/>
        <end position="361"/>
    </location>
</feature>
<protein>
    <submittedName>
        <fullName evidence="10">Putative Kef-type K+ transport protein</fullName>
    </submittedName>
</protein>
<feature type="transmembrane region" description="Helical" evidence="7">
    <location>
        <begin position="178"/>
        <end position="195"/>
    </location>
</feature>
<dbReference type="InterPro" id="IPR003148">
    <property type="entry name" value="RCK_N"/>
</dbReference>
<dbReference type="InterPro" id="IPR006153">
    <property type="entry name" value="Cation/H_exchanger_TM"/>
</dbReference>
<gene>
    <name evidence="10" type="ORF">GGR17_003668</name>
</gene>
<feature type="transmembrane region" description="Helical" evidence="7">
    <location>
        <begin position="150"/>
        <end position="172"/>
    </location>
</feature>
<feature type="transmembrane region" description="Helical" evidence="7">
    <location>
        <begin position="202"/>
        <end position="220"/>
    </location>
</feature>
<evidence type="ECO:0000259" key="8">
    <source>
        <dbReference type="Pfam" id="PF00999"/>
    </source>
</evidence>
<dbReference type="GO" id="GO:1902600">
    <property type="term" value="P:proton transmembrane transport"/>
    <property type="evidence" value="ECO:0007669"/>
    <property type="project" value="InterPro"/>
</dbReference>
<evidence type="ECO:0000313" key="10">
    <source>
        <dbReference type="EMBL" id="MBB4023832.1"/>
    </source>
</evidence>
<feature type="transmembrane region" description="Helical" evidence="7">
    <location>
        <begin position="342"/>
        <end position="362"/>
    </location>
</feature>
<evidence type="ECO:0000256" key="1">
    <source>
        <dbReference type="ARBA" id="ARBA00004141"/>
    </source>
</evidence>
<proteinExistence type="inferred from homology"/>
<feature type="transmembrane region" description="Helical" evidence="7">
    <location>
        <begin position="119"/>
        <end position="138"/>
    </location>
</feature>
<organism evidence="10 11">
    <name type="scientific">Actibacterium naphthalenivorans</name>
    <dbReference type="NCBI Taxonomy" id="1614693"/>
    <lineage>
        <taxon>Bacteria</taxon>
        <taxon>Pseudomonadati</taxon>
        <taxon>Pseudomonadota</taxon>
        <taxon>Alphaproteobacteria</taxon>
        <taxon>Rhodobacterales</taxon>
        <taxon>Roseobacteraceae</taxon>
        <taxon>Actibacterium</taxon>
    </lineage>
</organism>
<sequence>MEFEWVAIALGDVAWISLAFFLGFFASQVGLPPLVGFLATGFALHFLGFSSGEVLNKLADLGITILLFTVGLKLNLRMLLKPQVWAVTTLHSGAVTVVFGILVFWLALLGLPLFAELDFGAALTLAFALSFSSTVFAVSSLEKAGEMNALHGSLAIGILIMQDLAAVVFLVVSTGKLPSPWAVLLVLLVVLRPALIRLLHRVGHGELLILYGLVLALGGAELFELVGVKGDLGALAFGVLVAGHAKSNELAKSMFGFKDLFLVGFFLSIGLTGQLSWSAVLVGLALAPLMFAKSALFLVLMTRFRLRSRTSLLATLNLTNFSEFGLIVTAVGVANGWLDSEWLVVVAVALAASFVVTAPLVAKDDRIYGRFRSFWTRFQRPERLPDDDYLDTSSATIAVFGMGRVGTGAYDKMRALHGDTVIGIDFGSEQVRAHQAQGRNVIHGDPSDADFWEKVDRNHQINLVMLALPNLVASLDALEQLRNIGFEGRIAATAKFPDEEEALRRNGATSVFNIYREAGTGFADHTETPDSYFEANAPHC</sequence>
<evidence type="ECO:0000256" key="5">
    <source>
        <dbReference type="ARBA" id="ARBA00022989"/>
    </source>
</evidence>
<dbReference type="RefSeq" id="WP_054540518.1">
    <property type="nucleotide sequence ID" value="NZ_JACIEQ010000011.1"/>
</dbReference>
<dbReference type="GO" id="GO:0016020">
    <property type="term" value="C:membrane"/>
    <property type="evidence" value="ECO:0007669"/>
    <property type="project" value="UniProtKB-SubCell"/>
</dbReference>
<keyword evidence="5 7" id="KW-1133">Transmembrane helix</keyword>
<evidence type="ECO:0000256" key="3">
    <source>
        <dbReference type="ARBA" id="ARBA00022448"/>
    </source>
</evidence>
<keyword evidence="3" id="KW-0813">Transport</keyword>
<dbReference type="Pfam" id="PF00999">
    <property type="entry name" value="Na_H_Exchanger"/>
    <property type="match status" value="1"/>
</dbReference>
<feature type="transmembrane region" description="Helical" evidence="7">
    <location>
        <begin position="6"/>
        <end position="24"/>
    </location>
</feature>
<feature type="transmembrane region" description="Helical" evidence="7">
    <location>
        <begin position="54"/>
        <end position="72"/>
    </location>
</feature>